<evidence type="ECO:0000256" key="3">
    <source>
        <dbReference type="ARBA" id="ARBA00023002"/>
    </source>
</evidence>
<dbReference type="PANTHER" id="PTHR11592:SF78">
    <property type="entry name" value="GLUTATHIONE PEROXIDASE"/>
    <property type="match status" value="1"/>
</dbReference>
<dbReference type="InterPro" id="IPR036249">
    <property type="entry name" value="Thioredoxin-like_sf"/>
</dbReference>
<dbReference type="PROSITE" id="PS51355">
    <property type="entry name" value="GLUTATHIONE_PEROXID_3"/>
    <property type="match status" value="1"/>
</dbReference>
<gene>
    <name evidence="6" type="ORF">ACFPQB_10085</name>
</gene>
<dbReference type="PRINTS" id="PR01011">
    <property type="entry name" value="GLUTPROXDASE"/>
</dbReference>
<dbReference type="PANTHER" id="PTHR11592">
    <property type="entry name" value="GLUTATHIONE PEROXIDASE"/>
    <property type="match status" value="1"/>
</dbReference>
<dbReference type="PROSITE" id="PS51352">
    <property type="entry name" value="THIOREDOXIN_2"/>
    <property type="match status" value="1"/>
</dbReference>
<comment type="caution">
    <text evidence="6">The sequence shown here is derived from an EMBL/GenBank/DDBJ whole genome shotgun (WGS) entry which is preliminary data.</text>
</comment>
<protein>
    <recommendedName>
        <fullName evidence="4">Glutathione peroxidase</fullName>
    </recommendedName>
</protein>
<dbReference type="CDD" id="cd00340">
    <property type="entry name" value="GSH_Peroxidase"/>
    <property type="match status" value="1"/>
</dbReference>
<dbReference type="PIRSF" id="PIRSF000303">
    <property type="entry name" value="Glutathion_perox"/>
    <property type="match status" value="1"/>
</dbReference>
<dbReference type="InterPro" id="IPR000889">
    <property type="entry name" value="Glutathione_peroxidase"/>
</dbReference>
<feature type="domain" description="Thioredoxin" evidence="5">
    <location>
        <begin position="1"/>
        <end position="159"/>
    </location>
</feature>
<sequence length="159" mass="17497">MTSLHDFSAKAIDGQEVDLASYDGQVVLVVNTASKCGFTPQYQGLQELHEKYGDQGFAVLGFPCDQFAHQEPDGEDEIAAFCQRNYGVTFPMFAKVDVNGDDAHPLWQWLRGEQGGLLGGKIKWNFTKFLVGRDGAVIDRFAPATKPEKLVVDIEKALG</sequence>
<accession>A0ABW0ZG84</accession>
<keyword evidence="2 4" id="KW-0575">Peroxidase</keyword>
<comment type="similarity">
    <text evidence="1 4">Belongs to the glutathione peroxidase family.</text>
</comment>
<evidence type="ECO:0000259" key="5">
    <source>
        <dbReference type="PROSITE" id="PS51352"/>
    </source>
</evidence>
<organism evidence="6 7">
    <name type="scientific">Nocardioides vastitatis</name>
    <dbReference type="NCBI Taxonomy" id="2568655"/>
    <lineage>
        <taxon>Bacteria</taxon>
        <taxon>Bacillati</taxon>
        <taxon>Actinomycetota</taxon>
        <taxon>Actinomycetes</taxon>
        <taxon>Propionibacteriales</taxon>
        <taxon>Nocardioidaceae</taxon>
        <taxon>Nocardioides</taxon>
    </lineage>
</organism>
<dbReference type="Gene3D" id="3.40.30.10">
    <property type="entry name" value="Glutaredoxin"/>
    <property type="match status" value="1"/>
</dbReference>
<dbReference type="Pfam" id="PF00255">
    <property type="entry name" value="GSHPx"/>
    <property type="match status" value="1"/>
</dbReference>
<evidence type="ECO:0000313" key="7">
    <source>
        <dbReference type="Proteomes" id="UP001596072"/>
    </source>
</evidence>
<dbReference type="PROSITE" id="PS00460">
    <property type="entry name" value="GLUTATHIONE_PEROXID_1"/>
    <property type="match status" value="1"/>
</dbReference>
<dbReference type="InterPro" id="IPR013766">
    <property type="entry name" value="Thioredoxin_domain"/>
</dbReference>
<dbReference type="GO" id="GO:0004601">
    <property type="term" value="F:peroxidase activity"/>
    <property type="evidence" value="ECO:0007669"/>
    <property type="project" value="UniProtKB-KW"/>
</dbReference>
<dbReference type="RefSeq" id="WP_136431850.1">
    <property type="nucleotide sequence ID" value="NZ_JBHSNS010000003.1"/>
</dbReference>
<keyword evidence="7" id="KW-1185">Reference proteome</keyword>
<evidence type="ECO:0000256" key="2">
    <source>
        <dbReference type="ARBA" id="ARBA00022559"/>
    </source>
</evidence>
<proteinExistence type="inferred from homology"/>
<evidence type="ECO:0000256" key="1">
    <source>
        <dbReference type="ARBA" id="ARBA00006926"/>
    </source>
</evidence>
<evidence type="ECO:0000313" key="6">
    <source>
        <dbReference type="EMBL" id="MFC5729268.1"/>
    </source>
</evidence>
<dbReference type="EMBL" id="JBHSNS010000003">
    <property type="protein sequence ID" value="MFC5729268.1"/>
    <property type="molecule type" value="Genomic_DNA"/>
</dbReference>
<reference evidence="7" key="1">
    <citation type="journal article" date="2019" name="Int. J. Syst. Evol. Microbiol.">
        <title>The Global Catalogue of Microorganisms (GCM) 10K type strain sequencing project: providing services to taxonomists for standard genome sequencing and annotation.</title>
        <authorList>
            <consortium name="The Broad Institute Genomics Platform"/>
            <consortium name="The Broad Institute Genome Sequencing Center for Infectious Disease"/>
            <person name="Wu L."/>
            <person name="Ma J."/>
        </authorList>
    </citation>
    <scope>NUCLEOTIDE SEQUENCE [LARGE SCALE GENOMIC DNA]</scope>
    <source>
        <strain evidence="7">YIM 94188</strain>
    </source>
</reference>
<dbReference type="Proteomes" id="UP001596072">
    <property type="component" value="Unassembled WGS sequence"/>
</dbReference>
<keyword evidence="3 4" id="KW-0560">Oxidoreductase</keyword>
<dbReference type="InterPro" id="IPR029759">
    <property type="entry name" value="GPX_AS"/>
</dbReference>
<name>A0ABW0ZG84_9ACTN</name>
<evidence type="ECO:0000256" key="4">
    <source>
        <dbReference type="RuleBase" id="RU000499"/>
    </source>
</evidence>
<dbReference type="SUPFAM" id="SSF52833">
    <property type="entry name" value="Thioredoxin-like"/>
    <property type="match status" value="1"/>
</dbReference>